<evidence type="ECO:0000313" key="3">
    <source>
        <dbReference type="Proteomes" id="UP000437748"/>
    </source>
</evidence>
<dbReference type="Proteomes" id="UP000437748">
    <property type="component" value="Unassembled WGS sequence"/>
</dbReference>
<dbReference type="InterPro" id="IPR001638">
    <property type="entry name" value="Solute-binding_3/MltF_N"/>
</dbReference>
<evidence type="ECO:0000313" key="2">
    <source>
        <dbReference type="EMBL" id="KAB8038918.1"/>
    </source>
</evidence>
<proteinExistence type="predicted"/>
<dbReference type="Pfam" id="PF00497">
    <property type="entry name" value="SBP_bac_3"/>
    <property type="match status" value="1"/>
</dbReference>
<feature type="domain" description="Solute-binding protein family 3/N-terminal" evidence="1">
    <location>
        <begin position="43"/>
        <end position="251"/>
    </location>
</feature>
<dbReference type="SUPFAM" id="SSF53850">
    <property type="entry name" value="Periplasmic binding protein-like II"/>
    <property type="match status" value="1"/>
</dbReference>
<protein>
    <submittedName>
        <fullName evidence="2">Transporter substrate-binding domain-containing protein</fullName>
    </submittedName>
</protein>
<sequence length="259" mass="29820">MFFKFLIKIFIFIILFFPLNVFSEEITLLADPSFTGEIEETKDKELGGLGGIIIAKALKEKNIKINLEWRPWTRAYKEALDNKDNKTFIIPLTRIPEREEKFIWVSKIYDAHTMFITMKRSKKINSILDAKNLKIGVLASSSYRAILARPENGLDSKDIDEIPIDIRNFKKLIGKRIDTWFTIDIVAIHAIKTLSSAENLSESDFKIGNSISIQSKYIGTTSKTSPELIKKVHNAVEYFKKSKEYQKIINQIPKKNSNK</sequence>
<comment type="caution">
    <text evidence="2">The sequence shown here is derived from an EMBL/GenBank/DDBJ whole genome shotgun (WGS) entry which is preliminary data.</text>
</comment>
<keyword evidence="3" id="KW-1185">Reference proteome</keyword>
<dbReference type="AlphaFoldDB" id="A0A6N6VSQ6"/>
<evidence type="ECO:0000259" key="1">
    <source>
        <dbReference type="Pfam" id="PF00497"/>
    </source>
</evidence>
<dbReference type="PANTHER" id="PTHR38834:SF3">
    <property type="entry name" value="SOLUTE-BINDING PROTEIN FAMILY 3_N-TERMINAL DOMAIN-CONTAINING PROTEIN"/>
    <property type="match status" value="1"/>
</dbReference>
<dbReference type="RefSeq" id="WP_153420315.1">
    <property type="nucleotide sequence ID" value="NZ_WFLM01000003.1"/>
</dbReference>
<organism evidence="2 3">
    <name type="scientific">Silvanigrella paludirubra</name>
    <dbReference type="NCBI Taxonomy" id="2499159"/>
    <lineage>
        <taxon>Bacteria</taxon>
        <taxon>Pseudomonadati</taxon>
        <taxon>Bdellovibrionota</taxon>
        <taxon>Oligoflexia</taxon>
        <taxon>Silvanigrellales</taxon>
        <taxon>Silvanigrellaceae</taxon>
        <taxon>Silvanigrella</taxon>
    </lineage>
</organism>
<accession>A0A6N6VSQ6</accession>
<reference evidence="2 3" key="1">
    <citation type="submission" date="2019-10" db="EMBL/GenBank/DDBJ databases">
        <title>New species of Slilvanegrellaceae.</title>
        <authorList>
            <person name="Pitt A."/>
            <person name="Hahn M.W."/>
        </authorList>
    </citation>
    <scope>NUCLEOTIDE SEQUENCE [LARGE SCALE GENOMIC DNA]</scope>
    <source>
        <strain evidence="2 3">SP-Ram-0.45-NSY-1</strain>
    </source>
</reference>
<name>A0A6N6VSQ6_9BACT</name>
<dbReference type="PANTHER" id="PTHR38834">
    <property type="entry name" value="PERIPLASMIC SUBSTRATE BINDING PROTEIN FAMILY 3"/>
    <property type="match status" value="1"/>
</dbReference>
<dbReference type="OrthoDB" id="7857781at2"/>
<gene>
    <name evidence="2" type="ORF">GCL60_08655</name>
</gene>
<dbReference type="Gene3D" id="3.40.190.10">
    <property type="entry name" value="Periplasmic binding protein-like II"/>
    <property type="match status" value="2"/>
</dbReference>
<dbReference type="EMBL" id="WFLM01000003">
    <property type="protein sequence ID" value="KAB8038918.1"/>
    <property type="molecule type" value="Genomic_DNA"/>
</dbReference>